<feature type="region of interest" description="Disordered" evidence="1">
    <location>
        <begin position="254"/>
        <end position="274"/>
    </location>
</feature>
<dbReference type="AlphaFoldDB" id="A0A0A1UFI5"/>
<sequence>MSASNKGNGEPEGCVQWADDEIQTLRTNMENNPKNRCSDLKRYTLLLTNLPHKRLRDVATRVKFIEYTEAGGTLGWAEFCRDKNLARPLHTNTSGKAHNSSSQESDDVESSSVKGKPTGRMTPMMDSIENVLGSIQDDTPNSPEPKHPPSSQQTLQIQVQPTQPSKRQTKAKNIRKGKTTNGPISTSKSPKEEFKEVVAMKQVPFTNAPPPPVQKQQVTPQTTTQPIQQPLPIQSIPSIKIAQTLQPQCQQIQQVPQELQQQPQQTKTEEKTTDPDFKNRLAMIMTNANQVLDLLYQHELDSGQISFENINNFLVYVQQISQFTEELAKPYNLPTMFMIPYSMNEIQQLVQAPQLIKMYDQATSSSMQSSNL</sequence>
<feature type="compositionally biased region" description="Basic residues" evidence="1">
    <location>
        <begin position="167"/>
        <end position="178"/>
    </location>
</feature>
<feature type="region of interest" description="Disordered" evidence="1">
    <location>
        <begin position="90"/>
        <end position="192"/>
    </location>
</feature>
<organism evidence="2 3">
    <name type="scientific">Entamoeba invadens IP1</name>
    <dbReference type="NCBI Taxonomy" id="370355"/>
    <lineage>
        <taxon>Eukaryota</taxon>
        <taxon>Amoebozoa</taxon>
        <taxon>Evosea</taxon>
        <taxon>Archamoebae</taxon>
        <taxon>Mastigamoebida</taxon>
        <taxon>Entamoebidae</taxon>
        <taxon>Entamoeba</taxon>
    </lineage>
</organism>
<feature type="region of interest" description="Disordered" evidence="1">
    <location>
        <begin position="204"/>
        <end position="230"/>
    </location>
</feature>
<dbReference type="VEuPathDB" id="AmoebaDB:EIN_207050"/>
<gene>
    <name evidence="2" type="ORF">EIN_207050</name>
</gene>
<feature type="compositionally biased region" description="Low complexity" evidence="1">
    <location>
        <begin position="149"/>
        <end position="164"/>
    </location>
</feature>
<evidence type="ECO:0000313" key="3">
    <source>
        <dbReference type="Proteomes" id="UP000014680"/>
    </source>
</evidence>
<dbReference type="EMBL" id="KB206455">
    <property type="protein sequence ID" value="ELP91668.1"/>
    <property type="molecule type" value="Genomic_DNA"/>
</dbReference>
<feature type="compositionally biased region" description="Low complexity" evidence="1">
    <location>
        <begin position="254"/>
        <end position="266"/>
    </location>
</feature>
<proteinExistence type="predicted"/>
<dbReference type="Proteomes" id="UP000014680">
    <property type="component" value="Unassembled WGS sequence"/>
</dbReference>
<feature type="compositionally biased region" description="Low complexity" evidence="1">
    <location>
        <begin position="214"/>
        <end position="230"/>
    </location>
</feature>
<feature type="compositionally biased region" description="Polar residues" evidence="1">
    <location>
        <begin position="179"/>
        <end position="188"/>
    </location>
</feature>
<evidence type="ECO:0000256" key="1">
    <source>
        <dbReference type="SAM" id="MobiDB-lite"/>
    </source>
</evidence>
<accession>A0A0A1UFI5</accession>
<dbReference type="GeneID" id="14890619"/>
<evidence type="ECO:0000313" key="2">
    <source>
        <dbReference type="EMBL" id="ELP91668.1"/>
    </source>
</evidence>
<reference evidence="2 3" key="1">
    <citation type="submission" date="2012-10" db="EMBL/GenBank/DDBJ databases">
        <authorList>
            <person name="Zafar N."/>
            <person name="Inman J."/>
            <person name="Hall N."/>
            <person name="Lorenzi H."/>
            <person name="Caler E."/>
        </authorList>
    </citation>
    <scope>NUCLEOTIDE SEQUENCE [LARGE SCALE GENOMIC DNA]</scope>
    <source>
        <strain evidence="2 3">IP1</strain>
    </source>
</reference>
<name>A0A0A1UFI5_ENTIV</name>
<feature type="compositionally biased region" description="Polar residues" evidence="1">
    <location>
        <begin position="90"/>
        <end position="99"/>
    </location>
</feature>
<dbReference type="KEGG" id="eiv:EIN_207050"/>
<protein>
    <submittedName>
        <fullName evidence="2">Uncharacterized protein</fullName>
    </submittedName>
</protein>
<keyword evidence="3" id="KW-1185">Reference proteome</keyword>
<dbReference type="RefSeq" id="XP_004258439.1">
    <property type="nucleotide sequence ID" value="XM_004258391.1"/>
</dbReference>